<protein>
    <submittedName>
        <fullName evidence="1">Uncharacterized protein</fullName>
    </submittedName>
</protein>
<name>D6U165_KTERA</name>
<dbReference type="Proteomes" id="UP000004508">
    <property type="component" value="Unassembled WGS sequence"/>
</dbReference>
<evidence type="ECO:0000313" key="1">
    <source>
        <dbReference type="EMBL" id="EFH82555.1"/>
    </source>
</evidence>
<dbReference type="AlphaFoldDB" id="D6U165"/>
<gene>
    <name evidence="1" type="ORF">Krac_3375</name>
</gene>
<comment type="caution">
    <text evidence="1">The sequence shown here is derived from an EMBL/GenBank/DDBJ whole genome shotgun (WGS) entry which is preliminary data.</text>
</comment>
<sequence length="96" mass="10644">MMPKSLPPPSAHKNASPERDNVCFAFLPPSTIASHEADRFQLSNGKEGANQDNVQVRLWQTMQPTLVAARKGGCIARDNMMQTLRSLAHRFSHETA</sequence>
<dbReference type="InParanoid" id="D6U165"/>
<organism evidence="1 2">
    <name type="scientific">Ktedonobacter racemifer DSM 44963</name>
    <dbReference type="NCBI Taxonomy" id="485913"/>
    <lineage>
        <taxon>Bacteria</taxon>
        <taxon>Bacillati</taxon>
        <taxon>Chloroflexota</taxon>
        <taxon>Ktedonobacteria</taxon>
        <taxon>Ktedonobacterales</taxon>
        <taxon>Ktedonobacteraceae</taxon>
        <taxon>Ktedonobacter</taxon>
    </lineage>
</organism>
<evidence type="ECO:0000313" key="2">
    <source>
        <dbReference type="Proteomes" id="UP000004508"/>
    </source>
</evidence>
<dbReference type="EMBL" id="ADVG01000004">
    <property type="protein sequence ID" value="EFH82555.1"/>
    <property type="molecule type" value="Genomic_DNA"/>
</dbReference>
<proteinExistence type="predicted"/>
<accession>D6U165</accession>
<keyword evidence="2" id="KW-1185">Reference proteome</keyword>
<reference evidence="1 2" key="1">
    <citation type="journal article" date="2011" name="Stand. Genomic Sci.">
        <title>Non-contiguous finished genome sequence and contextual data of the filamentous soil bacterium Ktedonobacter racemifer type strain (SOSP1-21).</title>
        <authorList>
            <person name="Chang Y.J."/>
            <person name="Land M."/>
            <person name="Hauser L."/>
            <person name="Chertkov O."/>
            <person name="Del Rio T.G."/>
            <person name="Nolan M."/>
            <person name="Copeland A."/>
            <person name="Tice H."/>
            <person name="Cheng J.F."/>
            <person name="Lucas S."/>
            <person name="Han C."/>
            <person name="Goodwin L."/>
            <person name="Pitluck S."/>
            <person name="Ivanova N."/>
            <person name="Ovchinikova G."/>
            <person name="Pati A."/>
            <person name="Chen A."/>
            <person name="Palaniappan K."/>
            <person name="Mavromatis K."/>
            <person name="Liolios K."/>
            <person name="Brettin T."/>
            <person name="Fiebig A."/>
            <person name="Rohde M."/>
            <person name="Abt B."/>
            <person name="Goker M."/>
            <person name="Detter J.C."/>
            <person name="Woyke T."/>
            <person name="Bristow J."/>
            <person name="Eisen J.A."/>
            <person name="Markowitz V."/>
            <person name="Hugenholtz P."/>
            <person name="Kyrpides N.C."/>
            <person name="Klenk H.P."/>
            <person name="Lapidus A."/>
        </authorList>
    </citation>
    <scope>NUCLEOTIDE SEQUENCE [LARGE SCALE GENOMIC DNA]</scope>
    <source>
        <strain evidence="2">DSM 44963</strain>
    </source>
</reference>